<feature type="transmembrane region" description="Helical" evidence="2">
    <location>
        <begin position="164"/>
        <end position="188"/>
    </location>
</feature>
<organism evidence="3 4">
    <name type="scientific">Actinomycetospora aeridis</name>
    <dbReference type="NCBI Taxonomy" id="3129231"/>
    <lineage>
        <taxon>Bacteria</taxon>
        <taxon>Bacillati</taxon>
        <taxon>Actinomycetota</taxon>
        <taxon>Actinomycetes</taxon>
        <taxon>Pseudonocardiales</taxon>
        <taxon>Pseudonocardiaceae</taxon>
        <taxon>Actinomycetospora</taxon>
    </lineage>
</organism>
<evidence type="ECO:0000313" key="3">
    <source>
        <dbReference type="EMBL" id="MEJ2888510.1"/>
    </source>
</evidence>
<evidence type="ECO:0000313" key="4">
    <source>
        <dbReference type="Proteomes" id="UP001370100"/>
    </source>
</evidence>
<feature type="transmembrane region" description="Helical" evidence="2">
    <location>
        <begin position="85"/>
        <end position="104"/>
    </location>
</feature>
<feature type="compositionally biased region" description="Low complexity" evidence="1">
    <location>
        <begin position="9"/>
        <end position="27"/>
    </location>
</feature>
<comment type="caution">
    <text evidence="3">The sequence shown here is derived from an EMBL/GenBank/DDBJ whole genome shotgun (WGS) entry which is preliminary data.</text>
</comment>
<feature type="transmembrane region" description="Helical" evidence="2">
    <location>
        <begin position="116"/>
        <end position="143"/>
    </location>
</feature>
<keyword evidence="2" id="KW-0812">Transmembrane</keyword>
<feature type="transmembrane region" description="Helical" evidence="2">
    <location>
        <begin position="194"/>
        <end position="216"/>
    </location>
</feature>
<protein>
    <submittedName>
        <fullName evidence="3">VC0807 family protein</fullName>
    </submittedName>
</protein>
<dbReference type="Proteomes" id="UP001370100">
    <property type="component" value="Unassembled WGS sequence"/>
</dbReference>
<keyword evidence="2" id="KW-0472">Membrane</keyword>
<gene>
    <name evidence="3" type="ORF">WCD41_18780</name>
</gene>
<evidence type="ECO:0000256" key="2">
    <source>
        <dbReference type="SAM" id="Phobius"/>
    </source>
</evidence>
<feature type="transmembrane region" description="Helical" evidence="2">
    <location>
        <begin position="59"/>
        <end position="78"/>
    </location>
</feature>
<name>A0ABU8N962_9PSEU</name>
<dbReference type="EMBL" id="JBBEGL010000005">
    <property type="protein sequence ID" value="MEJ2888510.1"/>
    <property type="molecule type" value="Genomic_DNA"/>
</dbReference>
<reference evidence="3 4" key="1">
    <citation type="submission" date="2024-03" db="EMBL/GenBank/DDBJ databases">
        <title>Actinomycetospora sp. OC33-EN06, a novel actinomycete isolated from wild orchid (Aerides multiflora).</title>
        <authorList>
            <person name="Suriyachadkun C."/>
        </authorList>
    </citation>
    <scope>NUCLEOTIDE SEQUENCE [LARGE SCALE GENOMIC DNA]</scope>
    <source>
        <strain evidence="3 4">OC33-EN06</strain>
    </source>
</reference>
<keyword evidence="2" id="KW-1133">Transmembrane helix</keyword>
<proteinExistence type="predicted"/>
<feature type="transmembrane region" description="Helical" evidence="2">
    <location>
        <begin position="31"/>
        <end position="53"/>
    </location>
</feature>
<dbReference type="RefSeq" id="WP_337715142.1">
    <property type="nucleotide sequence ID" value="NZ_JBBEGL010000005.1"/>
</dbReference>
<evidence type="ECO:0000256" key="1">
    <source>
        <dbReference type="SAM" id="MobiDB-lite"/>
    </source>
</evidence>
<sequence length="235" mass="25006">MSTPGTAVSAPETPEASTPSESAPPETRGGLGALTGLLFDIGIPVLGYYVLHLLGTSDWVALLVATVAAGLRLCWVAVRTRRITWFAAVMLGMFGLGLALAFASDDPRFMLLSDSFTTSVVALGFLGSLVVGKPLTLSAFQTWKPREAGKMDEYYRTNPVVRRLFRVSALVWGLGLLIESVARIPLVYALPVEVMVGVSAALLIATNAGLAVWNVAYAVRQSRRASAWAGEHVSV</sequence>
<feature type="region of interest" description="Disordered" evidence="1">
    <location>
        <begin position="1"/>
        <end position="27"/>
    </location>
</feature>
<dbReference type="NCBIfam" id="NF041646">
    <property type="entry name" value="VC0807_fam"/>
    <property type="match status" value="1"/>
</dbReference>
<keyword evidence="4" id="KW-1185">Reference proteome</keyword>
<accession>A0ABU8N962</accession>